<evidence type="ECO:0000313" key="3">
    <source>
        <dbReference type="Proteomes" id="UP000234681"/>
    </source>
</evidence>
<dbReference type="AlphaFoldDB" id="A6IIU1"/>
<protein>
    <submittedName>
        <fullName evidence="2">RCG55033</fullName>
    </submittedName>
</protein>
<proteinExistence type="predicted"/>
<organism evidence="2 3">
    <name type="scientific">Rattus norvegicus</name>
    <name type="common">Rat</name>
    <dbReference type="NCBI Taxonomy" id="10116"/>
    <lineage>
        <taxon>Eukaryota</taxon>
        <taxon>Metazoa</taxon>
        <taxon>Chordata</taxon>
        <taxon>Craniata</taxon>
        <taxon>Vertebrata</taxon>
        <taxon>Euteleostomi</taxon>
        <taxon>Mammalia</taxon>
        <taxon>Eutheria</taxon>
        <taxon>Euarchontoglires</taxon>
        <taxon>Glires</taxon>
        <taxon>Rodentia</taxon>
        <taxon>Myomorpha</taxon>
        <taxon>Muroidea</taxon>
        <taxon>Muridae</taxon>
        <taxon>Murinae</taxon>
        <taxon>Rattus</taxon>
    </lineage>
</organism>
<dbReference type="Proteomes" id="UP000234681">
    <property type="component" value="Chromosome 5"/>
</dbReference>
<feature type="region of interest" description="Disordered" evidence="1">
    <location>
        <begin position="1"/>
        <end position="34"/>
    </location>
</feature>
<name>A6IIU1_RAT</name>
<gene>
    <name evidence="2" type="ORF">rCG_55033</name>
</gene>
<reference evidence="3" key="1">
    <citation type="submission" date="2005-09" db="EMBL/GenBank/DDBJ databases">
        <authorList>
            <person name="Mural R.J."/>
            <person name="Li P.W."/>
            <person name="Adams M.D."/>
            <person name="Amanatides P.G."/>
            <person name="Baden-Tillson H."/>
            <person name="Barnstead M."/>
            <person name="Chin S.H."/>
            <person name="Dew I."/>
            <person name="Evans C.A."/>
            <person name="Ferriera S."/>
            <person name="Flanigan M."/>
            <person name="Fosler C."/>
            <person name="Glodek A."/>
            <person name="Gu Z."/>
            <person name="Holt R.A."/>
            <person name="Jennings D."/>
            <person name="Kraft C.L."/>
            <person name="Lu F."/>
            <person name="Nguyen T."/>
            <person name="Nusskern D.R."/>
            <person name="Pfannkoch C.M."/>
            <person name="Sitter C."/>
            <person name="Sutton G.G."/>
            <person name="Venter J.C."/>
            <person name="Wang Z."/>
            <person name="Woodage T."/>
            <person name="Zheng X.H."/>
            <person name="Zhong F."/>
        </authorList>
    </citation>
    <scope>NUCLEOTIDE SEQUENCE [LARGE SCALE GENOMIC DNA]</scope>
    <source>
        <strain>BN</strain>
        <strain evidence="3">Sprague-Dawley</strain>
    </source>
</reference>
<dbReference type="EMBL" id="CH473962">
    <property type="protein sequence ID" value="EDL98661.1"/>
    <property type="molecule type" value="Genomic_DNA"/>
</dbReference>
<sequence>MAHQLRTPDYSSRGPEFNSQQPHGGSQPSVRRSDALFWCI</sequence>
<accession>A6IIU1</accession>
<feature type="compositionally biased region" description="Polar residues" evidence="1">
    <location>
        <begin position="17"/>
        <end position="30"/>
    </location>
</feature>
<evidence type="ECO:0000256" key="1">
    <source>
        <dbReference type="SAM" id="MobiDB-lite"/>
    </source>
</evidence>
<evidence type="ECO:0000313" key="2">
    <source>
        <dbReference type="EMBL" id="EDL98661.1"/>
    </source>
</evidence>